<dbReference type="PaxDb" id="3055-EDP07886"/>
<evidence type="ECO:0000259" key="3">
    <source>
        <dbReference type="PROSITE" id="PS50287"/>
    </source>
</evidence>
<dbReference type="OrthoDB" id="530528at2759"/>
<accession>A0A2K3DBQ8</accession>
<name>A0A2K3DBQ8_CHLRE</name>
<feature type="compositionally biased region" description="Pro residues" evidence="1">
    <location>
        <begin position="63"/>
        <end position="78"/>
    </location>
</feature>
<dbReference type="AlphaFoldDB" id="A0A2K3DBQ8"/>
<proteinExistence type="predicted"/>
<dbReference type="GeneID" id="5723949"/>
<feature type="domain" description="SRCR" evidence="3">
    <location>
        <begin position="88"/>
        <end position="240"/>
    </location>
</feature>
<dbReference type="InterPro" id="IPR001190">
    <property type="entry name" value="SRCR"/>
</dbReference>
<gene>
    <name evidence="4" type="ORF">CHLRE_10g458900v5</name>
</gene>
<keyword evidence="2" id="KW-0732">Signal</keyword>
<dbReference type="Proteomes" id="UP000006906">
    <property type="component" value="Chromosome 10"/>
</dbReference>
<evidence type="ECO:0000313" key="5">
    <source>
        <dbReference type="Proteomes" id="UP000006906"/>
    </source>
</evidence>
<organism evidence="4 5">
    <name type="scientific">Chlamydomonas reinhardtii</name>
    <name type="common">Chlamydomonas smithii</name>
    <dbReference type="NCBI Taxonomy" id="3055"/>
    <lineage>
        <taxon>Eukaryota</taxon>
        <taxon>Viridiplantae</taxon>
        <taxon>Chlorophyta</taxon>
        <taxon>core chlorophytes</taxon>
        <taxon>Chlorophyceae</taxon>
        <taxon>CS clade</taxon>
        <taxon>Chlamydomonadales</taxon>
        <taxon>Chlamydomonadaceae</taxon>
        <taxon>Chlamydomonas</taxon>
    </lineage>
</organism>
<evidence type="ECO:0000256" key="2">
    <source>
        <dbReference type="SAM" id="SignalP"/>
    </source>
</evidence>
<sequence>MGQTYGLVGGLVMVIIALASIPSDVEARDFKLNVQKGQQTLWQKSPPPKHRTSSPPPKRRAVAPPPPSPEPPSAPLPDPANSREKNGVRLVLGDGPRGRLELSSTEGWLTDYVDGAVAWLPVCQMIGFDDSKAQIMCELLGYTYGRLYYDDEVAWRPPNDTASYTDLPIENLDCSPNYPDAPPPSSEGGDQTAGGHRRRLLAPLRADINIPKNAPYTCSFYSYATKRCDYSGPLVGVECGDDVFPPAPPPPPRPPSPPNAPPDRNVDLKLYGVGVGTVADLESNLCDSEEQDGCRSYERAEVLIADPANPGSQIWAPICSVDNNDDLAILVGDTLCKQVVNYPDPGYVSYSGEVQLPLQIPEEPDAAAEGNLFRPSKYTQWVTFTGGEPDARYPALQQLEYTVASACESAQLFAVFCSYADD</sequence>
<feature type="compositionally biased region" description="Basic residues" evidence="1">
    <location>
        <begin position="47"/>
        <end position="61"/>
    </location>
</feature>
<dbReference type="ExpressionAtlas" id="A0A2K3DBQ8">
    <property type="expression patterns" value="baseline and differential"/>
</dbReference>
<dbReference type="KEGG" id="cre:CHLRE_10g458900v5"/>
<reference evidence="4 5" key="1">
    <citation type="journal article" date="2007" name="Science">
        <title>The Chlamydomonas genome reveals the evolution of key animal and plant functions.</title>
        <authorList>
            <person name="Merchant S.S."/>
            <person name="Prochnik S.E."/>
            <person name="Vallon O."/>
            <person name="Harris E.H."/>
            <person name="Karpowicz S.J."/>
            <person name="Witman G.B."/>
            <person name="Terry A."/>
            <person name="Salamov A."/>
            <person name="Fritz-Laylin L.K."/>
            <person name="Marechal-Drouard L."/>
            <person name="Marshall W.F."/>
            <person name="Qu L.H."/>
            <person name="Nelson D.R."/>
            <person name="Sanderfoot A.A."/>
            <person name="Spalding M.H."/>
            <person name="Kapitonov V.V."/>
            <person name="Ren Q."/>
            <person name="Ferris P."/>
            <person name="Lindquist E."/>
            <person name="Shapiro H."/>
            <person name="Lucas S.M."/>
            <person name="Grimwood J."/>
            <person name="Schmutz J."/>
            <person name="Cardol P."/>
            <person name="Cerutti H."/>
            <person name="Chanfreau G."/>
            <person name="Chen C.L."/>
            <person name="Cognat V."/>
            <person name="Croft M.T."/>
            <person name="Dent R."/>
            <person name="Dutcher S."/>
            <person name="Fernandez E."/>
            <person name="Fukuzawa H."/>
            <person name="Gonzalez-Ballester D."/>
            <person name="Gonzalez-Halphen D."/>
            <person name="Hallmann A."/>
            <person name="Hanikenne M."/>
            <person name="Hippler M."/>
            <person name="Inwood W."/>
            <person name="Jabbari K."/>
            <person name="Kalanon M."/>
            <person name="Kuras R."/>
            <person name="Lefebvre P.A."/>
            <person name="Lemaire S.D."/>
            <person name="Lobanov A.V."/>
            <person name="Lohr M."/>
            <person name="Manuell A."/>
            <person name="Meier I."/>
            <person name="Mets L."/>
            <person name="Mittag M."/>
            <person name="Mittelmeier T."/>
            <person name="Moroney J.V."/>
            <person name="Moseley J."/>
            <person name="Napoli C."/>
            <person name="Nedelcu A.M."/>
            <person name="Niyogi K."/>
            <person name="Novoselov S.V."/>
            <person name="Paulsen I.T."/>
            <person name="Pazour G."/>
            <person name="Purton S."/>
            <person name="Ral J.P."/>
            <person name="Riano-Pachon D.M."/>
            <person name="Riekhof W."/>
            <person name="Rymarquis L."/>
            <person name="Schroda M."/>
            <person name="Stern D."/>
            <person name="Umen J."/>
            <person name="Willows R."/>
            <person name="Wilson N."/>
            <person name="Zimmer S.L."/>
            <person name="Allmer J."/>
            <person name="Balk J."/>
            <person name="Bisova K."/>
            <person name="Chen C.J."/>
            <person name="Elias M."/>
            <person name="Gendler K."/>
            <person name="Hauser C."/>
            <person name="Lamb M.R."/>
            <person name="Ledford H."/>
            <person name="Long J.C."/>
            <person name="Minagawa J."/>
            <person name="Page M.D."/>
            <person name="Pan J."/>
            <person name="Pootakham W."/>
            <person name="Roje S."/>
            <person name="Rose A."/>
            <person name="Stahlberg E."/>
            <person name="Terauchi A.M."/>
            <person name="Yang P."/>
            <person name="Ball S."/>
            <person name="Bowler C."/>
            <person name="Dieckmann C.L."/>
            <person name="Gladyshev V.N."/>
            <person name="Green P."/>
            <person name="Jorgensen R."/>
            <person name="Mayfield S."/>
            <person name="Mueller-Roeber B."/>
            <person name="Rajamani S."/>
            <person name="Sayre R.T."/>
            <person name="Brokstein P."/>
            <person name="Dubchak I."/>
            <person name="Goodstein D."/>
            <person name="Hornick L."/>
            <person name="Huang Y.W."/>
            <person name="Jhaveri J."/>
            <person name="Luo Y."/>
            <person name="Martinez D."/>
            <person name="Ngau W.C."/>
            <person name="Otillar B."/>
            <person name="Poliakov A."/>
            <person name="Porter A."/>
            <person name="Szajkowski L."/>
            <person name="Werner G."/>
            <person name="Zhou K."/>
            <person name="Grigoriev I.V."/>
            <person name="Rokhsar D.S."/>
            <person name="Grossman A.R."/>
        </authorList>
    </citation>
    <scope>NUCLEOTIDE SEQUENCE [LARGE SCALE GENOMIC DNA]</scope>
    <source>
        <strain evidence="5">CC-503</strain>
    </source>
</reference>
<feature type="region of interest" description="Disordered" evidence="1">
    <location>
        <begin position="242"/>
        <end position="265"/>
    </location>
</feature>
<evidence type="ECO:0000313" key="4">
    <source>
        <dbReference type="EMBL" id="PNW77968.1"/>
    </source>
</evidence>
<feature type="signal peptide" evidence="2">
    <location>
        <begin position="1"/>
        <end position="27"/>
    </location>
</feature>
<dbReference type="InParanoid" id="A0A2K3DBQ8"/>
<dbReference type="Gramene" id="PNW77968">
    <property type="protein sequence ID" value="PNW77968"/>
    <property type="gene ID" value="CHLRE_10g458900v5"/>
</dbReference>
<protein>
    <recommendedName>
        <fullName evidence="3">SRCR domain-containing protein</fullName>
    </recommendedName>
</protein>
<keyword evidence="5" id="KW-1185">Reference proteome</keyword>
<feature type="region of interest" description="Disordered" evidence="1">
    <location>
        <begin position="38"/>
        <end position="96"/>
    </location>
</feature>
<dbReference type="RefSeq" id="XP_042920513.1">
    <property type="nucleotide sequence ID" value="XM_043067116.1"/>
</dbReference>
<dbReference type="EMBL" id="CM008971">
    <property type="protein sequence ID" value="PNW77968.1"/>
    <property type="molecule type" value="Genomic_DNA"/>
</dbReference>
<dbReference type="GO" id="GO:0016020">
    <property type="term" value="C:membrane"/>
    <property type="evidence" value="ECO:0007669"/>
    <property type="project" value="InterPro"/>
</dbReference>
<evidence type="ECO:0000256" key="1">
    <source>
        <dbReference type="SAM" id="MobiDB-lite"/>
    </source>
</evidence>
<feature type="compositionally biased region" description="Pro residues" evidence="1">
    <location>
        <begin position="245"/>
        <end position="261"/>
    </location>
</feature>
<feature type="chain" id="PRO_5014373420" description="SRCR domain-containing protein" evidence="2">
    <location>
        <begin position="28"/>
        <end position="422"/>
    </location>
</feature>
<dbReference type="PROSITE" id="PS50287">
    <property type="entry name" value="SRCR_2"/>
    <property type="match status" value="1"/>
</dbReference>
<feature type="region of interest" description="Disordered" evidence="1">
    <location>
        <begin position="166"/>
        <end position="195"/>
    </location>
</feature>